<proteinExistence type="predicted"/>
<dbReference type="InParanoid" id="K1RBQ2"/>
<dbReference type="EMBL" id="JH816940">
    <property type="protein sequence ID" value="EKC38670.1"/>
    <property type="molecule type" value="Genomic_DNA"/>
</dbReference>
<evidence type="ECO:0000313" key="1">
    <source>
        <dbReference type="EMBL" id="EKC38670.1"/>
    </source>
</evidence>
<reference evidence="1" key="1">
    <citation type="journal article" date="2012" name="Nature">
        <title>The oyster genome reveals stress adaptation and complexity of shell formation.</title>
        <authorList>
            <person name="Zhang G."/>
            <person name="Fang X."/>
            <person name="Guo X."/>
            <person name="Li L."/>
            <person name="Luo R."/>
            <person name="Xu F."/>
            <person name="Yang P."/>
            <person name="Zhang L."/>
            <person name="Wang X."/>
            <person name="Qi H."/>
            <person name="Xiong Z."/>
            <person name="Que H."/>
            <person name="Xie Y."/>
            <person name="Holland P.W."/>
            <person name="Paps J."/>
            <person name="Zhu Y."/>
            <person name="Wu F."/>
            <person name="Chen Y."/>
            <person name="Wang J."/>
            <person name="Peng C."/>
            <person name="Meng J."/>
            <person name="Yang L."/>
            <person name="Liu J."/>
            <person name="Wen B."/>
            <person name="Zhang N."/>
            <person name="Huang Z."/>
            <person name="Zhu Q."/>
            <person name="Feng Y."/>
            <person name="Mount A."/>
            <person name="Hedgecock D."/>
            <person name="Xu Z."/>
            <person name="Liu Y."/>
            <person name="Domazet-Loso T."/>
            <person name="Du Y."/>
            <person name="Sun X."/>
            <person name="Zhang S."/>
            <person name="Liu B."/>
            <person name="Cheng P."/>
            <person name="Jiang X."/>
            <person name="Li J."/>
            <person name="Fan D."/>
            <person name="Wang W."/>
            <person name="Fu W."/>
            <person name="Wang T."/>
            <person name="Wang B."/>
            <person name="Zhang J."/>
            <person name="Peng Z."/>
            <person name="Li Y."/>
            <person name="Li N."/>
            <person name="Wang J."/>
            <person name="Chen M."/>
            <person name="He Y."/>
            <person name="Tan F."/>
            <person name="Song X."/>
            <person name="Zheng Q."/>
            <person name="Huang R."/>
            <person name="Yang H."/>
            <person name="Du X."/>
            <person name="Chen L."/>
            <person name="Yang M."/>
            <person name="Gaffney P.M."/>
            <person name="Wang S."/>
            <person name="Luo L."/>
            <person name="She Z."/>
            <person name="Ming Y."/>
            <person name="Huang W."/>
            <person name="Zhang S."/>
            <person name="Huang B."/>
            <person name="Zhang Y."/>
            <person name="Qu T."/>
            <person name="Ni P."/>
            <person name="Miao G."/>
            <person name="Wang J."/>
            <person name="Wang Q."/>
            <person name="Steinberg C.E."/>
            <person name="Wang H."/>
            <person name="Li N."/>
            <person name="Qian L."/>
            <person name="Zhang G."/>
            <person name="Li Y."/>
            <person name="Yang H."/>
            <person name="Liu X."/>
            <person name="Wang J."/>
            <person name="Yin Y."/>
            <person name="Wang J."/>
        </authorList>
    </citation>
    <scope>NUCLEOTIDE SEQUENCE [LARGE SCALE GENOMIC DNA]</scope>
    <source>
        <strain evidence="1">05x7-T-G4-1.051#20</strain>
    </source>
</reference>
<sequence>MGDDFLDLFADIEEVNEVLRQCETEFLEVKFDPKGMACPDQPLLKRQRILLEEYRDRSTAKKESLGTPMATQTSWKDYPSLCLPALPNTRKELQSFLAWICNSTDQLGRAREITKRRLADLEGR</sequence>
<organism evidence="1">
    <name type="scientific">Magallana gigas</name>
    <name type="common">Pacific oyster</name>
    <name type="synonym">Crassostrea gigas</name>
    <dbReference type="NCBI Taxonomy" id="29159"/>
    <lineage>
        <taxon>Eukaryota</taxon>
        <taxon>Metazoa</taxon>
        <taxon>Spiralia</taxon>
        <taxon>Lophotrochozoa</taxon>
        <taxon>Mollusca</taxon>
        <taxon>Bivalvia</taxon>
        <taxon>Autobranchia</taxon>
        <taxon>Pteriomorphia</taxon>
        <taxon>Ostreida</taxon>
        <taxon>Ostreoidea</taxon>
        <taxon>Ostreidae</taxon>
        <taxon>Magallana</taxon>
    </lineage>
</organism>
<name>K1RBQ2_MAGGI</name>
<gene>
    <name evidence="1" type="ORF">CGI_10009777</name>
</gene>
<dbReference type="HOGENOM" id="CLU_2006099_0_0_1"/>
<dbReference type="AlphaFoldDB" id="K1RBQ2"/>
<protein>
    <submittedName>
        <fullName evidence="1">Uncharacterized protein</fullName>
    </submittedName>
</protein>
<accession>K1RBQ2</accession>